<comment type="function">
    <text evidence="5">Methyltransferase required for the conversion of 2-polyprenyl-6-methoxy-1,4-benzoquinol (DDMQH2) to 2-polyprenyl-3-methyl-6-methoxy-1,4-benzoquinol (DMQH2).</text>
</comment>
<dbReference type="InterPro" id="IPR004033">
    <property type="entry name" value="UbiE/COQ5_MeTrFase"/>
</dbReference>
<proteinExistence type="inferred from homology"/>
<dbReference type="InterPro" id="IPR007474">
    <property type="entry name" value="ApaG_domain"/>
</dbReference>
<dbReference type="NCBIfam" id="NF001244">
    <property type="entry name" value="PRK00216.1-5"/>
    <property type="match status" value="1"/>
</dbReference>
<feature type="binding site" evidence="5">
    <location>
        <position position="100"/>
    </location>
    <ligand>
        <name>S-adenosyl-L-methionine</name>
        <dbReference type="ChEBI" id="CHEBI:59789"/>
    </ligand>
</feature>
<dbReference type="Gene3D" id="3.40.50.150">
    <property type="entry name" value="Vaccinia Virus protein VP39"/>
    <property type="match status" value="1"/>
</dbReference>
<dbReference type="InterPro" id="IPR023576">
    <property type="entry name" value="UbiE/COQ5_MeTrFase_CS"/>
</dbReference>
<keyword evidence="2 5" id="KW-0808">Transferase</keyword>
<dbReference type="HAMAP" id="MF_01813">
    <property type="entry name" value="MenG_UbiE_methyltr"/>
    <property type="match status" value="1"/>
</dbReference>
<keyword evidence="5" id="KW-0831">Ubiquinone biosynthesis</keyword>
<keyword evidence="1 5" id="KW-0489">Methyltransferase</keyword>
<reference evidence="7 8" key="1">
    <citation type="submission" date="2023-08" db="EMBL/GenBank/DDBJ databases">
        <title>A Necator americanus chromosomal reference genome.</title>
        <authorList>
            <person name="Ilik V."/>
            <person name="Petrzelkova K.J."/>
            <person name="Pardy F."/>
            <person name="Fuh T."/>
            <person name="Niatou-Singa F.S."/>
            <person name="Gouil Q."/>
            <person name="Baker L."/>
            <person name="Ritchie M.E."/>
            <person name="Jex A.R."/>
            <person name="Gazzola D."/>
            <person name="Li H."/>
            <person name="Toshio Fujiwara R."/>
            <person name="Zhan B."/>
            <person name="Aroian R.V."/>
            <person name="Pafco B."/>
            <person name="Schwarz E.M."/>
        </authorList>
    </citation>
    <scope>NUCLEOTIDE SEQUENCE [LARGE SCALE GENOMIC DNA]</scope>
    <source>
        <strain evidence="7 8">Aroian</strain>
        <tissue evidence="7">Whole animal</tissue>
    </source>
</reference>
<dbReference type="Gene3D" id="2.60.40.1470">
    <property type="entry name" value="ApaG domain"/>
    <property type="match status" value="1"/>
</dbReference>
<evidence type="ECO:0000256" key="2">
    <source>
        <dbReference type="ARBA" id="ARBA00022679"/>
    </source>
</evidence>
<keyword evidence="5" id="KW-0999">Mitochondrion inner membrane</keyword>
<keyword evidence="5" id="KW-0472">Membrane</keyword>
<keyword evidence="3 5" id="KW-0949">S-adenosyl-L-methionine</keyword>
<comment type="pathway">
    <text evidence="5">Cofactor biosynthesis; ubiquinone biosynthesis.</text>
</comment>
<evidence type="ECO:0000259" key="6">
    <source>
        <dbReference type="PROSITE" id="PS51087"/>
    </source>
</evidence>
<gene>
    <name evidence="7" type="primary">Necator_chrIII.g9946</name>
    <name evidence="7" type="ORF">RB195_009181</name>
</gene>
<dbReference type="PROSITE" id="PS51087">
    <property type="entry name" value="APAG"/>
    <property type="match status" value="1"/>
</dbReference>
<dbReference type="NCBIfam" id="TIGR01934">
    <property type="entry name" value="MenG_MenH_UbiE"/>
    <property type="match status" value="1"/>
</dbReference>
<dbReference type="SMART" id="SM00992">
    <property type="entry name" value="YccV-like"/>
    <property type="match status" value="1"/>
</dbReference>
<comment type="similarity">
    <text evidence="5">Belongs to the class I-like SAM-binding methyltransferase superfamily. MenG/UbiE family.</text>
</comment>
<comment type="catalytic activity">
    <reaction evidence="5">
        <text>a 2-methoxy-6-(all-trans-polyprenyl)benzene-1,4-diol + S-adenosyl-L-methionine = a 5-methoxy-2-methyl-3-(all-trans-polyprenyl)benzene-1,4-diol + S-adenosyl-L-homocysteine + H(+)</text>
        <dbReference type="Rhea" id="RHEA:28286"/>
        <dbReference type="Rhea" id="RHEA-COMP:10858"/>
        <dbReference type="Rhea" id="RHEA-COMP:10859"/>
        <dbReference type="ChEBI" id="CHEBI:15378"/>
        <dbReference type="ChEBI" id="CHEBI:57856"/>
        <dbReference type="ChEBI" id="CHEBI:59789"/>
        <dbReference type="ChEBI" id="CHEBI:84166"/>
        <dbReference type="ChEBI" id="CHEBI:84167"/>
        <dbReference type="EC" id="2.1.1.201"/>
    </reaction>
</comment>
<dbReference type="PROSITE" id="PS01184">
    <property type="entry name" value="UBIE_2"/>
    <property type="match status" value="1"/>
</dbReference>
<feature type="binding site" evidence="5">
    <location>
        <position position="168"/>
    </location>
    <ligand>
        <name>S-adenosyl-L-methionine</name>
        <dbReference type="ChEBI" id="CHEBI:59789"/>
    </ligand>
</feature>
<evidence type="ECO:0000256" key="3">
    <source>
        <dbReference type="ARBA" id="ARBA00022691"/>
    </source>
</evidence>
<dbReference type="CDD" id="cd02440">
    <property type="entry name" value="AdoMet_MTases"/>
    <property type="match status" value="1"/>
</dbReference>
<dbReference type="Pfam" id="PF01209">
    <property type="entry name" value="Ubie_methyltran"/>
    <property type="match status" value="1"/>
</dbReference>
<dbReference type="InterPro" id="IPR011722">
    <property type="entry name" value="Hemimethylated_DNA-bd_dom"/>
</dbReference>
<name>A0ABR1CS60_NECAM</name>
<evidence type="ECO:0000313" key="8">
    <source>
        <dbReference type="Proteomes" id="UP001303046"/>
    </source>
</evidence>
<keyword evidence="8" id="KW-1185">Reference proteome</keyword>
<dbReference type="EC" id="2.1.1.201" evidence="5"/>
<evidence type="ECO:0000256" key="5">
    <source>
        <dbReference type="HAMAP-Rule" id="MF_03191"/>
    </source>
</evidence>
<dbReference type="SUPFAM" id="SSF110069">
    <property type="entry name" value="ApaG-like"/>
    <property type="match status" value="1"/>
</dbReference>
<evidence type="ECO:0000256" key="1">
    <source>
        <dbReference type="ARBA" id="ARBA00022603"/>
    </source>
</evidence>
<comment type="caution">
    <text evidence="7">The sequence shown here is derived from an EMBL/GenBank/DDBJ whole genome shotgun (WGS) entry which is preliminary data.</text>
</comment>
<evidence type="ECO:0000313" key="7">
    <source>
        <dbReference type="EMBL" id="KAK6741167.1"/>
    </source>
</evidence>
<protein>
    <recommendedName>
        <fullName evidence="5">2-methoxy-6-polyprenyl-1,4-benzoquinol methylase, mitochondrial</fullName>
        <ecNumber evidence="5">2.1.1.201</ecNumber>
    </recommendedName>
    <alternativeName>
        <fullName evidence="5">Ubiquinone biosynthesis methyltransferase COQ5</fullName>
    </alternativeName>
</protein>
<dbReference type="InterPro" id="IPR029063">
    <property type="entry name" value="SAM-dependent_MTases_sf"/>
</dbReference>
<comment type="subunit">
    <text evidence="4">Component of a multi-subunit COQ enzyme complex, composed of at least COQ3, COQ4, COQ5, COQ6, COQ7 and COQ9. Interacts with PYURF; the interaction is direct, stabilizes COQ5 protein and associates PYURF with COQ enzyme complex.</text>
</comment>
<dbReference type="PANTHER" id="PTHR14289">
    <property type="entry name" value="F-BOX ONLY PROTEIN 3"/>
    <property type="match status" value="1"/>
</dbReference>
<sequence length="622" mass="70773">MRIVTSLVSLPRNSLRSLCTYGFGVRSTQFRTATTHFGNEQVDEAEKEKRVHHVFANVANKYDMMNDAMSLGIHRLWKDYYVGGLPLGPNSKVIDVAGGTGDIAFRLQRRIAAGGKVTVVDINQNMLDVGQERAKNDPRVDKSKLEWVCANAEQLPFDENSFDAYTISFGIRNCTHVDQVVREAFRVLKPGGVLAVLEFSAVKPLFRPLYDAYSFNVIPVMGQVLAGDYDSYKYLVESIRKFPNQEDFAAMIRSVGFDMVRYENLSFGICAIHKGTKPYRAKQHYFMVTAPPIRLFFAIPRRTLSLSPSQYVRFRSSNPAPGTKEIGRFVAPITTDTLYNPGQIFIHKTFAYKGVVVCAFKCRFQEKKNSSSERSVSQGRYYQVLIDRGDWSHMGFPVDLTSYLMDGTTRGEKLLTLINGMDCVSHYDILPFTTSEREPIDHDLFYRIFDVTEEGEGKEFKITMKANLFENYMASQRSWLAPRDVYREVTENIEVTVTTFYLGSSMVNGQLRHMWRYVIRLENHAPQNAVILRERSLKVYSLNNMNQAHGHGVIGKQPELNMQNPAFQFSSTVELAHSKGGHMWGRFRMERENGSTFDVAIPTVVLESFDEKNAGNIEKSVE</sequence>
<feature type="binding site" evidence="5">
    <location>
        <position position="121"/>
    </location>
    <ligand>
        <name>S-adenosyl-L-methionine</name>
        <dbReference type="ChEBI" id="CHEBI:59789"/>
    </ligand>
</feature>
<dbReference type="InterPro" id="IPR036767">
    <property type="entry name" value="ApaG_sf"/>
</dbReference>
<feature type="binding site" evidence="5">
    <location>
        <begin position="151"/>
        <end position="152"/>
    </location>
    <ligand>
        <name>S-adenosyl-L-methionine</name>
        <dbReference type="ChEBI" id="CHEBI:59789"/>
    </ligand>
</feature>
<dbReference type="PROSITE" id="PS01183">
    <property type="entry name" value="UBIE_1"/>
    <property type="match status" value="1"/>
</dbReference>
<feature type="domain" description="ApaG" evidence="6">
    <location>
        <begin position="487"/>
        <end position="613"/>
    </location>
</feature>
<dbReference type="EMBL" id="JAVFWL010000003">
    <property type="protein sequence ID" value="KAK6741167.1"/>
    <property type="molecule type" value="Genomic_DNA"/>
</dbReference>
<dbReference type="Proteomes" id="UP001303046">
    <property type="component" value="Unassembled WGS sequence"/>
</dbReference>
<dbReference type="SUPFAM" id="SSF53335">
    <property type="entry name" value="S-adenosyl-L-methionine-dependent methyltransferases"/>
    <property type="match status" value="1"/>
</dbReference>
<dbReference type="PANTHER" id="PTHR14289:SF16">
    <property type="entry name" value="POLYMERASE DELTA-INTERACTING PROTEIN 2"/>
    <property type="match status" value="1"/>
</dbReference>
<dbReference type="Pfam" id="PF04379">
    <property type="entry name" value="DUF525"/>
    <property type="match status" value="1"/>
</dbReference>
<comment type="subcellular location">
    <subcellularLocation>
        <location evidence="5">Mitochondrion inner membrane</location>
        <topology evidence="5">Peripheral membrane protein</topology>
        <orientation evidence="5">Matrix side</orientation>
    </subcellularLocation>
</comment>
<accession>A0ABR1CS60</accession>
<dbReference type="PROSITE" id="PS51608">
    <property type="entry name" value="SAM_MT_UBIE"/>
    <property type="match status" value="1"/>
</dbReference>
<evidence type="ECO:0000256" key="4">
    <source>
        <dbReference type="ARBA" id="ARBA00046387"/>
    </source>
</evidence>
<organism evidence="7 8">
    <name type="scientific">Necator americanus</name>
    <name type="common">Human hookworm</name>
    <dbReference type="NCBI Taxonomy" id="51031"/>
    <lineage>
        <taxon>Eukaryota</taxon>
        <taxon>Metazoa</taxon>
        <taxon>Ecdysozoa</taxon>
        <taxon>Nematoda</taxon>
        <taxon>Chromadorea</taxon>
        <taxon>Rhabditida</taxon>
        <taxon>Rhabditina</taxon>
        <taxon>Rhabditomorpha</taxon>
        <taxon>Strongyloidea</taxon>
        <taxon>Ancylostomatidae</taxon>
        <taxon>Bunostominae</taxon>
        <taxon>Necator</taxon>
    </lineage>
</organism>
<keyword evidence="5" id="KW-0496">Mitochondrion</keyword>